<dbReference type="KEGG" id="vg:55606478"/>
<protein>
    <submittedName>
        <fullName evidence="1">Uncharacterized protein</fullName>
    </submittedName>
</protein>
<keyword evidence="2" id="KW-1185">Reference proteome</keyword>
<dbReference type="Proteomes" id="UP000240618">
    <property type="component" value="Segment"/>
</dbReference>
<dbReference type="EMBL" id="MG596800">
    <property type="protein sequence ID" value="AUM59776.1"/>
    <property type="molecule type" value="Genomic_DNA"/>
</dbReference>
<dbReference type="RefSeq" id="YP_009836239.1">
    <property type="nucleotide sequence ID" value="NC_048687.1"/>
</dbReference>
<evidence type="ECO:0000313" key="2">
    <source>
        <dbReference type="Proteomes" id="UP000240618"/>
    </source>
</evidence>
<sequence length="82" mass="9502">MKTVNGRTAQQLWDALEKSELKRQQLEKMVALQKVHISQLESIVLQVRNCVTPRVMQKISAEQEPFVDHKGVQYSHTENIDD</sequence>
<evidence type="ECO:0000313" key="1">
    <source>
        <dbReference type="EMBL" id="AUM59776.1"/>
    </source>
</evidence>
<organism evidence="1 2">
    <name type="scientific">Pseudomonas phage PMBT14</name>
    <dbReference type="NCBI Taxonomy" id="2059855"/>
    <lineage>
        <taxon>Viruses</taxon>
        <taxon>Duplodnaviria</taxon>
        <taxon>Heunggongvirae</taxon>
        <taxon>Uroviricota</taxon>
        <taxon>Caudoviricetes</taxon>
        <taxon>Knuthellervirus</taxon>
        <taxon>Knuthellervirus PMBT14</taxon>
    </lineage>
</organism>
<name>A0A2I6PI88_9CAUD</name>
<proteinExistence type="predicted"/>
<accession>A0A2I6PI88</accession>
<dbReference type="GeneID" id="55606478"/>
<reference evidence="1 2" key="1">
    <citation type="journal article" date="2018" name="Arch. Virol.">
        <title>Genome sequence of the novel virulent bacteriophage PMBT14 with lytic activity against Pseudomonas fluorescens DSM 50090(R).</title>
        <authorList>
            <person name="Koberg S."/>
            <person name="Gieschler S."/>
            <person name="Brinks E."/>
            <person name="Wenning M."/>
            <person name="Neve H."/>
            <person name="Franz C.M."/>
        </authorList>
    </citation>
    <scope>NUCLEOTIDE SEQUENCE [LARGE SCALE GENOMIC DNA]</scope>
</reference>